<comment type="caution">
    <text evidence="1">The sequence shown here is derived from an EMBL/GenBank/DDBJ whole genome shotgun (WGS) entry which is preliminary data.</text>
</comment>
<dbReference type="Proteomes" id="UP001055072">
    <property type="component" value="Unassembled WGS sequence"/>
</dbReference>
<evidence type="ECO:0000313" key="2">
    <source>
        <dbReference type="Proteomes" id="UP001055072"/>
    </source>
</evidence>
<gene>
    <name evidence="1" type="ORF">BDY19DRAFT_895289</name>
</gene>
<name>A0ACB8TVW0_9APHY</name>
<accession>A0ACB8TVW0</accession>
<organism evidence="1 2">
    <name type="scientific">Irpex rosettiformis</name>
    <dbReference type="NCBI Taxonomy" id="378272"/>
    <lineage>
        <taxon>Eukaryota</taxon>
        <taxon>Fungi</taxon>
        <taxon>Dikarya</taxon>
        <taxon>Basidiomycota</taxon>
        <taxon>Agaricomycotina</taxon>
        <taxon>Agaricomycetes</taxon>
        <taxon>Polyporales</taxon>
        <taxon>Irpicaceae</taxon>
        <taxon>Irpex</taxon>
    </lineage>
</organism>
<keyword evidence="2" id="KW-1185">Reference proteome</keyword>
<dbReference type="EMBL" id="MU274925">
    <property type="protein sequence ID" value="KAI0086202.1"/>
    <property type="molecule type" value="Genomic_DNA"/>
</dbReference>
<reference evidence="1" key="1">
    <citation type="journal article" date="2021" name="Environ. Microbiol.">
        <title>Gene family expansions and transcriptome signatures uncover fungal adaptations to wood decay.</title>
        <authorList>
            <person name="Hage H."/>
            <person name="Miyauchi S."/>
            <person name="Viragh M."/>
            <person name="Drula E."/>
            <person name="Min B."/>
            <person name="Chaduli D."/>
            <person name="Navarro D."/>
            <person name="Favel A."/>
            <person name="Norest M."/>
            <person name="Lesage-Meessen L."/>
            <person name="Balint B."/>
            <person name="Merenyi Z."/>
            <person name="de Eugenio L."/>
            <person name="Morin E."/>
            <person name="Martinez A.T."/>
            <person name="Baldrian P."/>
            <person name="Stursova M."/>
            <person name="Martinez M.J."/>
            <person name="Novotny C."/>
            <person name="Magnuson J.K."/>
            <person name="Spatafora J.W."/>
            <person name="Maurice S."/>
            <person name="Pangilinan J."/>
            <person name="Andreopoulos W."/>
            <person name="LaButti K."/>
            <person name="Hundley H."/>
            <person name="Na H."/>
            <person name="Kuo A."/>
            <person name="Barry K."/>
            <person name="Lipzen A."/>
            <person name="Henrissat B."/>
            <person name="Riley R."/>
            <person name="Ahrendt S."/>
            <person name="Nagy L.G."/>
            <person name="Grigoriev I.V."/>
            <person name="Martin F."/>
            <person name="Rosso M.N."/>
        </authorList>
    </citation>
    <scope>NUCLEOTIDE SEQUENCE</scope>
    <source>
        <strain evidence="1">CBS 384.51</strain>
    </source>
</reference>
<protein>
    <submittedName>
        <fullName evidence="1">Uncharacterized protein</fullName>
    </submittedName>
</protein>
<proteinExistence type="predicted"/>
<sequence>MLQRLLPSSIQSVLRFFSSPQKPSIQKLPDEIFVDILFSYLELRDILNLREVCRWFYDLTHHEVVWKRLLQTSPLPIPPLPPLSRYKFDNLSAIEVQTLLVRAQSLERNWRKDGATPGVWSFDLEYRVEEVALLPGSKYLVASISDSTKRNWGIILCVLDSRLGVKPIAKTATKTKAFRLQARYFTINGTPGITIAFVCRDWVNAADRRKAYVASPNISEYSSQERIDSRYPIKHECRVLHVPLAPIEALDHSSIIPGSCQYLQKTRSMSPPFHQISLIRSRSQILGPLVLDDFGGEPYLTVVKDPSQIIFKPLEGGHVSIIDLLPNNEYPHLVRFVTTQNR</sequence>
<evidence type="ECO:0000313" key="1">
    <source>
        <dbReference type="EMBL" id="KAI0086202.1"/>
    </source>
</evidence>